<protein>
    <submittedName>
        <fullName evidence="1">Uncharacterized protein</fullName>
    </submittedName>
</protein>
<accession>D1P9B5</accession>
<sequence length="39" mass="4583">MVKNYVAFRRCYGYPYKVLSAKYYPKGVEIFQQSSALTL</sequence>
<evidence type="ECO:0000313" key="2">
    <source>
        <dbReference type="Proteomes" id="UP000004477"/>
    </source>
</evidence>
<dbReference type="HOGENOM" id="CLU_3314550_0_0_10"/>
<proteinExistence type="predicted"/>
<dbReference type="AlphaFoldDB" id="D1P9B5"/>
<reference evidence="1" key="1">
    <citation type="submission" date="2009-11" db="EMBL/GenBank/DDBJ databases">
        <authorList>
            <person name="Weinstock G."/>
            <person name="Sodergren E."/>
            <person name="Clifton S."/>
            <person name="Fulton L."/>
            <person name="Fulton B."/>
            <person name="Courtney L."/>
            <person name="Fronick C."/>
            <person name="Harrison M."/>
            <person name="Strong C."/>
            <person name="Farmer C."/>
            <person name="Delahaunty K."/>
            <person name="Markovic C."/>
            <person name="Hall O."/>
            <person name="Minx P."/>
            <person name="Tomlinson C."/>
            <person name="Mitreva M."/>
            <person name="Nelson J."/>
            <person name="Hou S."/>
            <person name="Wollam A."/>
            <person name="Pepin K.H."/>
            <person name="Johnson M."/>
            <person name="Bhonagiri V."/>
            <person name="Nash W.E."/>
            <person name="Warren W."/>
            <person name="Chinwalla A."/>
            <person name="Mardis E.R."/>
            <person name="Wilson R.K."/>
        </authorList>
    </citation>
    <scope>NUCLEOTIDE SEQUENCE [LARGE SCALE GENOMIC DNA]</scope>
    <source>
        <strain evidence="1">DSM 18205</strain>
    </source>
</reference>
<dbReference type="PaxDb" id="537011-PREVCOP_03804"/>
<name>D1P9B5_9BACT</name>
<keyword evidence="2" id="KW-1185">Reference proteome</keyword>
<dbReference type="Proteomes" id="UP000004477">
    <property type="component" value="Unassembled WGS sequence"/>
</dbReference>
<dbReference type="EMBL" id="ACBX02000004">
    <property type="protein sequence ID" value="EFB36757.1"/>
    <property type="molecule type" value="Genomic_DNA"/>
</dbReference>
<comment type="caution">
    <text evidence="1">The sequence shown here is derived from an EMBL/GenBank/DDBJ whole genome shotgun (WGS) entry which is preliminary data.</text>
</comment>
<organism evidence="1 2">
    <name type="scientific">Segatella copri DSM 18205</name>
    <dbReference type="NCBI Taxonomy" id="537011"/>
    <lineage>
        <taxon>Bacteria</taxon>
        <taxon>Pseudomonadati</taxon>
        <taxon>Bacteroidota</taxon>
        <taxon>Bacteroidia</taxon>
        <taxon>Bacteroidales</taxon>
        <taxon>Prevotellaceae</taxon>
        <taxon>Segatella</taxon>
    </lineage>
</organism>
<gene>
    <name evidence="1" type="ORF">PREVCOP_03804</name>
</gene>
<evidence type="ECO:0000313" key="1">
    <source>
        <dbReference type="EMBL" id="EFB36757.1"/>
    </source>
</evidence>